<proteinExistence type="predicted"/>
<accession>A0A7D9EY85</accession>
<sequence length="230" mass="25504">MKRRFSSGAGSSTIIITSPTDGHTSAESDSGQHTLRLSKRSKQPALSEARKLSKDLADSRTTKEVLNILLRFFKQLPLESVEETEFAAKVVVERANKEEDVANRVKLFSILGTLLRYPGVNLKYIVEEAIRCMGKEESHNVVAEILNTLGIIGKFLPSEVELHGRILDLAKEHLQNSNHLVRCRCLNIIATMDNQVNVSDGNRPALSLGTLQQFTSDQDPRVRTAALEAL</sequence>
<dbReference type="PROSITE" id="PS50077">
    <property type="entry name" value="HEAT_REPEAT"/>
    <property type="match status" value="1"/>
</dbReference>
<feature type="compositionally biased region" description="Polar residues" evidence="1">
    <location>
        <begin position="23"/>
        <end position="35"/>
    </location>
</feature>
<keyword evidence="3" id="KW-1185">Reference proteome</keyword>
<dbReference type="InterPro" id="IPR011989">
    <property type="entry name" value="ARM-like"/>
</dbReference>
<dbReference type="SUPFAM" id="SSF48371">
    <property type="entry name" value="ARM repeat"/>
    <property type="match status" value="1"/>
</dbReference>
<name>A0A7D9EY85_PARCT</name>
<dbReference type="Proteomes" id="UP001152795">
    <property type="component" value="Unassembled WGS sequence"/>
</dbReference>
<dbReference type="Gene3D" id="1.25.10.10">
    <property type="entry name" value="Leucine-rich Repeat Variant"/>
    <property type="match status" value="1"/>
</dbReference>
<evidence type="ECO:0000313" key="3">
    <source>
        <dbReference type="Proteomes" id="UP001152795"/>
    </source>
</evidence>
<reference evidence="2" key="1">
    <citation type="submission" date="2020-04" db="EMBL/GenBank/DDBJ databases">
        <authorList>
            <person name="Alioto T."/>
            <person name="Alioto T."/>
            <person name="Gomez Garrido J."/>
        </authorList>
    </citation>
    <scope>NUCLEOTIDE SEQUENCE</scope>
    <source>
        <strain evidence="2">A484AB</strain>
    </source>
</reference>
<dbReference type="InterPro" id="IPR016024">
    <property type="entry name" value="ARM-type_fold"/>
</dbReference>
<dbReference type="OrthoDB" id="18190at2759"/>
<feature type="non-terminal residue" evidence="2">
    <location>
        <position position="1"/>
    </location>
</feature>
<comment type="caution">
    <text evidence="2">The sequence shown here is derived from an EMBL/GenBank/DDBJ whole genome shotgun (WGS) entry which is preliminary data.</text>
</comment>
<dbReference type="PANTHER" id="PTHR20938">
    <property type="entry name" value="INTEGRATOR COMPLEX SUBUNIT 4"/>
    <property type="match status" value="1"/>
</dbReference>
<evidence type="ECO:0000256" key="1">
    <source>
        <dbReference type="SAM" id="MobiDB-lite"/>
    </source>
</evidence>
<evidence type="ECO:0000313" key="2">
    <source>
        <dbReference type="EMBL" id="CAB4018658.1"/>
    </source>
</evidence>
<dbReference type="EMBL" id="CACRXK020010113">
    <property type="protein sequence ID" value="CAB4018658.1"/>
    <property type="molecule type" value="Genomic_DNA"/>
</dbReference>
<organism evidence="2 3">
    <name type="scientific">Paramuricea clavata</name>
    <name type="common">Red gorgonian</name>
    <name type="synonym">Violescent sea-whip</name>
    <dbReference type="NCBI Taxonomy" id="317549"/>
    <lineage>
        <taxon>Eukaryota</taxon>
        <taxon>Metazoa</taxon>
        <taxon>Cnidaria</taxon>
        <taxon>Anthozoa</taxon>
        <taxon>Octocorallia</taxon>
        <taxon>Malacalcyonacea</taxon>
        <taxon>Plexauridae</taxon>
        <taxon>Paramuricea</taxon>
    </lineage>
</organism>
<protein>
    <submittedName>
        <fullName evidence="2">Integrator complex subunit 4</fullName>
    </submittedName>
</protein>
<feature type="region of interest" description="Disordered" evidence="1">
    <location>
        <begin position="1"/>
        <end position="53"/>
    </location>
</feature>
<dbReference type="PANTHER" id="PTHR20938:SF0">
    <property type="entry name" value="INTEGRATOR COMPLEX SUBUNIT 4"/>
    <property type="match status" value="1"/>
</dbReference>
<dbReference type="InterPro" id="IPR021133">
    <property type="entry name" value="HEAT_type_2"/>
</dbReference>
<gene>
    <name evidence="2" type="ORF">PACLA_8A040352</name>
</gene>
<dbReference type="GO" id="GO:0032039">
    <property type="term" value="C:integrator complex"/>
    <property type="evidence" value="ECO:0007669"/>
    <property type="project" value="TreeGrafter"/>
</dbReference>
<dbReference type="GO" id="GO:0016180">
    <property type="term" value="P:snRNA processing"/>
    <property type="evidence" value="ECO:0007669"/>
    <property type="project" value="TreeGrafter"/>
</dbReference>
<feature type="compositionally biased region" description="Low complexity" evidence="1">
    <location>
        <begin position="1"/>
        <end position="22"/>
    </location>
</feature>
<dbReference type="AlphaFoldDB" id="A0A7D9EY85"/>